<dbReference type="SMART" id="SM00387">
    <property type="entry name" value="HATPase_c"/>
    <property type="match status" value="1"/>
</dbReference>
<evidence type="ECO:0000256" key="10">
    <source>
        <dbReference type="SAM" id="SignalP"/>
    </source>
</evidence>
<name>A0A7L5DXZ9_9SPHI</name>
<evidence type="ECO:0000256" key="4">
    <source>
        <dbReference type="ARBA" id="ARBA00022679"/>
    </source>
</evidence>
<evidence type="ECO:0000256" key="1">
    <source>
        <dbReference type="ARBA" id="ARBA00000085"/>
    </source>
</evidence>
<evidence type="ECO:0000256" key="6">
    <source>
        <dbReference type="ARBA" id="ARBA00023012"/>
    </source>
</evidence>
<feature type="coiled-coil region" evidence="8">
    <location>
        <begin position="439"/>
        <end position="466"/>
    </location>
</feature>
<dbReference type="EC" id="2.7.13.3" evidence="2"/>
<keyword evidence="8" id="KW-0175">Coiled coil</keyword>
<evidence type="ECO:0000256" key="5">
    <source>
        <dbReference type="ARBA" id="ARBA00022777"/>
    </source>
</evidence>
<feature type="signal peptide" evidence="10">
    <location>
        <begin position="1"/>
        <end position="24"/>
    </location>
</feature>
<dbReference type="InterPro" id="IPR003661">
    <property type="entry name" value="HisK_dim/P_dom"/>
</dbReference>
<sequence length="645" mass="73251">MPLNTVSKKYFLVVILLLSRFAYAQTESTTVTVDSLNRKANELIREDVASAFVLLTDAENLAAKLNYKRGLAMAYQEEAEVFRQHGYTKKALELYYRSIQLSRQTNDEYSIAKANQHISTIQRHNHNYIIAWRLLNASLKTFVSLNKAADIADIQLRIGLLQADLKNYQAAVRCYNEALRLSMQVKYLYGEKKSYYNRALLYEDLAKPDSVVYYLNKTLHIDTLTKDTYGKTLAYIELSKTYASTKQWDKSLYYAQQAYTNANSVNAAALSQDALKLLVGANKFFNNSAAVIKWQDELVRIDNLIATREKKETINFLDVLHNEELQQLRMQRKVTAIQSQLQKRTLFIAAYTCVLLVVIVIILNLNYSYKKAKTYSRELNIKNVQINQQMALLDQLNTEVIQQNQKLEDDNELKSKLLSIISHDLRKPLSNTQSLMQLIKMELLSAEEMEATLAQLEAQYARALNLLDNMLFWIKGQLTGISAETVPVNVSHLALSVIEEQRISVCEKKIQVRNHIGSELTWHIENEVIKIVCRNLLTNAIKFTPVGGCIDLYAQVNDTKTSLTIKDNGIGISAEMLAKINSKIYHTSKGTLNEAGTGFGLMLIRDLIKKYNGELLIDSLPGKGSAFTISFPAKQVIMDMQSLES</sequence>
<reference evidence="12 13" key="1">
    <citation type="submission" date="2020-04" db="EMBL/GenBank/DDBJ databases">
        <title>Genome sequencing of novel species.</title>
        <authorList>
            <person name="Heo J."/>
            <person name="Kim S.-J."/>
            <person name="Kim J.-S."/>
            <person name="Hong S.-B."/>
            <person name="Kwon S.-W."/>
        </authorList>
    </citation>
    <scope>NUCLEOTIDE SEQUENCE [LARGE SCALE GENOMIC DNA]</scope>
    <source>
        <strain evidence="12 13">F39-2</strain>
    </source>
</reference>
<evidence type="ECO:0000259" key="11">
    <source>
        <dbReference type="PROSITE" id="PS50109"/>
    </source>
</evidence>
<keyword evidence="9" id="KW-0812">Transmembrane</keyword>
<dbReference type="EMBL" id="CP051682">
    <property type="protein sequence ID" value="QJD95078.1"/>
    <property type="molecule type" value="Genomic_DNA"/>
</dbReference>
<dbReference type="Proteomes" id="UP000503278">
    <property type="component" value="Chromosome"/>
</dbReference>
<dbReference type="Gene3D" id="3.30.565.10">
    <property type="entry name" value="Histidine kinase-like ATPase, C-terminal domain"/>
    <property type="match status" value="1"/>
</dbReference>
<evidence type="ECO:0000313" key="13">
    <source>
        <dbReference type="Proteomes" id="UP000503278"/>
    </source>
</evidence>
<keyword evidence="9" id="KW-1133">Transmembrane helix</keyword>
<dbReference type="RefSeq" id="WP_169606095.1">
    <property type="nucleotide sequence ID" value="NZ_CP051682.1"/>
</dbReference>
<dbReference type="PRINTS" id="PR00344">
    <property type="entry name" value="BCTRLSENSOR"/>
</dbReference>
<dbReference type="InterPro" id="IPR003594">
    <property type="entry name" value="HATPase_dom"/>
</dbReference>
<feature type="transmembrane region" description="Helical" evidence="9">
    <location>
        <begin position="346"/>
        <end position="367"/>
    </location>
</feature>
<dbReference type="InterPro" id="IPR004358">
    <property type="entry name" value="Sig_transdc_His_kin-like_C"/>
</dbReference>
<gene>
    <name evidence="12" type="ORF">HH214_03890</name>
</gene>
<dbReference type="PANTHER" id="PTHR43711:SF28">
    <property type="entry name" value="SENSOR HISTIDINE KINASE YXDK"/>
    <property type="match status" value="1"/>
</dbReference>
<accession>A0A7L5DXZ9</accession>
<dbReference type="InterPro" id="IPR036097">
    <property type="entry name" value="HisK_dim/P_sf"/>
</dbReference>
<dbReference type="InterPro" id="IPR011990">
    <property type="entry name" value="TPR-like_helical_dom_sf"/>
</dbReference>
<dbReference type="PROSITE" id="PS50109">
    <property type="entry name" value="HIS_KIN"/>
    <property type="match status" value="1"/>
</dbReference>
<keyword evidence="7" id="KW-0802">TPR repeat</keyword>
<evidence type="ECO:0000256" key="3">
    <source>
        <dbReference type="ARBA" id="ARBA00022553"/>
    </source>
</evidence>
<dbReference type="AlphaFoldDB" id="A0A7L5DXZ9"/>
<evidence type="ECO:0000256" key="8">
    <source>
        <dbReference type="SAM" id="Coils"/>
    </source>
</evidence>
<feature type="domain" description="Histidine kinase" evidence="11">
    <location>
        <begin position="420"/>
        <end position="635"/>
    </location>
</feature>
<evidence type="ECO:0000313" key="12">
    <source>
        <dbReference type="EMBL" id="QJD95078.1"/>
    </source>
</evidence>
<dbReference type="Pfam" id="PF02518">
    <property type="entry name" value="HATPase_c"/>
    <property type="match status" value="1"/>
</dbReference>
<keyword evidence="4" id="KW-0808">Transferase</keyword>
<dbReference type="InterPro" id="IPR050736">
    <property type="entry name" value="Sensor_HK_Regulatory"/>
</dbReference>
<keyword evidence="9" id="KW-0472">Membrane</keyword>
<organism evidence="12 13">
    <name type="scientific">Mucilaginibacter robiniae</name>
    <dbReference type="NCBI Taxonomy" id="2728022"/>
    <lineage>
        <taxon>Bacteria</taxon>
        <taxon>Pseudomonadati</taxon>
        <taxon>Bacteroidota</taxon>
        <taxon>Sphingobacteriia</taxon>
        <taxon>Sphingobacteriales</taxon>
        <taxon>Sphingobacteriaceae</taxon>
        <taxon>Mucilaginibacter</taxon>
    </lineage>
</organism>
<dbReference type="Gene3D" id="1.25.40.10">
    <property type="entry name" value="Tetratricopeptide repeat domain"/>
    <property type="match status" value="1"/>
</dbReference>
<dbReference type="SMART" id="SM00388">
    <property type="entry name" value="HisKA"/>
    <property type="match status" value="1"/>
</dbReference>
<dbReference type="SUPFAM" id="SSF47384">
    <property type="entry name" value="Homodimeric domain of signal transducing histidine kinase"/>
    <property type="match status" value="1"/>
</dbReference>
<evidence type="ECO:0000256" key="9">
    <source>
        <dbReference type="SAM" id="Phobius"/>
    </source>
</evidence>
<dbReference type="KEGG" id="mrob:HH214_03890"/>
<keyword evidence="10" id="KW-0732">Signal</keyword>
<dbReference type="Gene3D" id="1.10.287.130">
    <property type="match status" value="1"/>
</dbReference>
<dbReference type="CDD" id="cd00075">
    <property type="entry name" value="HATPase"/>
    <property type="match status" value="1"/>
</dbReference>
<dbReference type="SUPFAM" id="SSF55874">
    <property type="entry name" value="ATPase domain of HSP90 chaperone/DNA topoisomerase II/histidine kinase"/>
    <property type="match status" value="1"/>
</dbReference>
<dbReference type="PANTHER" id="PTHR43711">
    <property type="entry name" value="TWO-COMPONENT HISTIDINE KINASE"/>
    <property type="match status" value="1"/>
</dbReference>
<protein>
    <recommendedName>
        <fullName evidence="2">histidine kinase</fullName>
        <ecNumber evidence="2">2.7.13.3</ecNumber>
    </recommendedName>
</protein>
<feature type="repeat" description="TPR" evidence="7">
    <location>
        <begin position="152"/>
        <end position="185"/>
    </location>
</feature>
<dbReference type="PROSITE" id="PS50005">
    <property type="entry name" value="TPR"/>
    <property type="match status" value="1"/>
</dbReference>
<keyword evidence="6" id="KW-0902">Two-component regulatory system</keyword>
<evidence type="ECO:0000256" key="7">
    <source>
        <dbReference type="PROSITE-ProRule" id="PRU00339"/>
    </source>
</evidence>
<dbReference type="CDD" id="cd00082">
    <property type="entry name" value="HisKA"/>
    <property type="match status" value="1"/>
</dbReference>
<evidence type="ECO:0000256" key="2">
    <source>
        <dbReference type="ARBA" id="ARBA00012438"/>
    </source>
</evidence>
<proteinExistence type="predicted"/>
<dbReference type="Pfam" id="PF00512">
    <property type="entry name" value="HisKA"/>
    <property type="match status" value="1"/>
</dbReference>
<comment type="catalytic activity">
    <reaction evidence="1">
        <text>ATP + protein L-histidine = ADP + protein N-phospho-L-histidine.</text>
        <dbReference type="EC" id="2.7.13.3"/>
    </reaction>
</comment>
<keyword evidence="5 12" id="KW-0418">Kinase</keyword>
<keyword evidence="13" id="KW-1185">Reference proteome</keyword>
<feature type="chain" id="PRO_5029526699" description="histidine kinase" evidence="10">
    <location>
        <begin position="25"/>
        <end position="645"/>
    </location>
</feature>
<dbReference type="InterPro" id="IPR005467">
    <property type="entry name" value="His_kinase_dom"/>
</dbReference>
<keyword evidence="3" id="KW-0597">Phosphoprotein</keyword>
<dbReference type="SMART" id="SM00028">
    <property type="entry name" value="TPR"/>
    <property type="match status" value="4"/>
</dbReference>
<feature type="coiled-coil region" evidence="8">
    <location>
        <begin position="386"/>
        <end position="413"/>
    </location>
</feature>
<dbReference type="SUPFAM" id="SSF48452">
    <property type="entry name" value="TPR-like"/>
    <property type="match status" value="2"/>
</dbReference>
<dbReference type="InterPro" id="IPR036890">
    <property type="entry name" value="HATPase_C_sf"/>
</dbReference>
<dbReference type="InterPro" id="IPR019734">
    <property type="entry name" value="TPR_rpt"/>
</dbReference>
<dbReference type="GO" id="GO:0000155">
    <property type="term" value="F:phosphorelay sensor kinase activity"/>
    <property type="evidence" value="ECO:0007669"/>
    <property type="project" value="InterPro"/>
</dbReference>